<protein>
    <submittedName>
        <fullName evidence="6">ABC transporter ATP-binding protein</fullName>
    </submittedName>
</protein>
<evidence type="ECO:0000256" key="1">
    <source>
        <dbReference type="ARBA" id="ARBA00022448"/>
    </source>
</evidence>
<dbReference type="GO" id="GO:0016887">
    <property type="term" value="F:ATP hydrolysis activity"/>
    <property type="evidence" value="ECO:0007669"/>
    <property type="project" value="InterPro"/>
</dbReference>
<dbReference type="FunFam" id="3.40.50.300:FF:000032">
    <property type="entry name" value="Export ABC transporter ATP-binding protein"/>
    <property type="match status" value="1"/>
</dbReference>
<comment type="caution">
    <text evidence="6">The sequence shown here is derived from an EMBL/GenBank/DDBJ whole genome shotgun (WGS) entry which is preliminary data.</text>
</comment>
<accession>A0A941IUW3</accession>
<dbReference type="GO" id="GO:0005886">
    <property type="term" value="C:plasma membrane"/>
    <property type="evidence" value="ECO:0007669"/>
    <property type="project" value="TreeGrafter"/>
</dbReference>
<sequence length="254" mass="26284">MLVASEITRFFGSGRNQVRALRGVSLTATPGALVAVRGRSGSGKTTLLNILGGLDLPTSGTVRVQGRDLAALSPRQRVLLRRQTVGFVFQSFGLIPFLSAAENASVPLRISGADPAERAERVSRVIELVGLADHAEHRPAELSGGQQQRVAIARALAQSPRILIADEPTGHLDSQHGLTIWKLLRRIADSEGTAIVVSSHDRRVGQFADLVLDLRDGLVAEPDAESAPAAASGAASGAASAAVSESAPGAAAGS</sequence>
<dbReference type="SMART" id="SM00382">
    <property type="entry name" value="AAA"/>
    <property type="match status" value="1"/>
</dbReference>
<dbReference type="InterPro" id="IPR003439">
    <property type="entry name" value="ABC_transporter-like_ATP-bd"/>
</dbReference>
<name>A0A941IUW3_9ACTN</name>
<reference evidence="6" key="1">
    <citation type="submission" date="2021-04" db="EMBL/GenBank/DDBJ databases">
        <title>Genome based classification of Actinospica acidithermotolerans sp. nov., an actinobacterium isolated from an Indonesian hot spring.</title>
        <authorList>
            <person name="Kusuma A.B."/>
            <person name="Putra K.E."/>
            <person name="Nafisah S."/>
            <person name="Loh J."/>
            <person name="Nouioui I."/>
            <person name="Goodfellow M."/>
        </authorList>
    </citation>
    <scope>NUCLEOTIDE SEQUENCE</scope>
    <source>
        <strain evidence="6">CSCA 57</strain>
    </source>
</reference>
<evidence type="ECO:0000256" key="4">
    <source>
        <dbReference type="SAM" id="MobiDB-lite"/>
    </source>
</evidence>
<organism evidence="6 7">
    <name type="scientific">Actinospica durhamensis</name>
    <dbReference type="NCBI Taxonomy" id="1508375"/>
    <lineage>
        <taxon>Bacteria</taxon>
        <taxon>Bacillati</taxon>
        <taxon>Actinomycetota</taxon>
        <taxon>Actinomycetes</taxon>
        <taxon>Catenulisporales</taxon>
        <taxon>Actinospicaceae</taxon>
        <taxon>Actinospica</taxon>
    </lineage>
</organism>
<dbReference type="GO" id="GO:0022857">
    <property type="term" value="F:transmembrane transporter activity"/>
    <property type="evidence" value="ECO:0007669"/>
    <property type="project" value="TreeGrafter"/>
</dbReference>
<keyword evidence="1" id="KW-0813">Transport</keyword>
<dbReference type="InterPro" id="IPR003593">
    <property type="entry name" value="AAA+_ATPase"/>
</dbReference>
<keyword evidence="3 6" id="KW-0067">ATP-binding</keyword>
<keyword evidence="7" id="KW-1185">Reference proteome</keyword>
<evidence type="ECO:0000256" key="3">
    <source>
        <dbReference type="ARBA" id="ARBA00022840"/>
    </source>
</evidence>
<dbReference type="InterPro" id="IPR017871">
    <property type="entry name" value="ABC_transporter-like_CS"/>
</dbReference>
<dbReference type="AlphaFoldDB" id="A0A941IUW3"/>
<keyword evidence="2" id="KW-0547">Nucleotide-binding</keyword>
<dbReference type="InterPro" id="IPR017911">
    <property type="entry name" value="MacB-like_ATP-bd"/>
</dbReference>
<feature type="domain" description="ABC transporter" evidence="5">
    <location>
        <begin position="2"/>
        <end position="241"/>
    </location>
</feature>
<evidence type="ECO:0000256" key="2">
    <source>
        <dbReference type="ARBA" id="ARBA00022741"/>
    </source>
</evidence>
<dbReference type="GO" id="GO:0098796">
    <property type="term" value="C:membrane protein complex"/>
    <property type="evidence" value="ECO:0007669"/>
    <property type="project" value="UniProtKB-ARBA"/>
</dbReference>
<proteinExistence type="predicted"/>
<dbReference type="InterPro" id="IPR027417">
    <property type="entry name" value="P-loop_NTPase"/>
</dbReference>
<dbReference type="PROSITE" id="PS50893">
    <property type="entry name" value="ABC_TRANSPORTER_2"/>
    <property type="match status" value="1"/>
</dbReference>
<dbReference type="Pfam" id="PF00005">
    <property type="entry name" value="ABC_tran"/>
    <property type="match status" value="1"/>
</dbReference>
<dbReference type="InterPro" id="IPR015854">
    <property type="entry name" value="ABC_transpr_LolD-like"/>
</dbReference>
<dbReference type="GO" id="GO:0005524">
    <property type="term" value="F:ATP binding"/>
    <property type="evidence" value="ECO:0007669"/>
    <property type="project" value="UniProtKB-KW"/>
</dbReference>
<dbReference type="Proteomes" id="UP000675781">
    <property type="component" value="Unassembled WGS sequence"/>
</dbReference>
<dbReference type="EMBL" id="JAGSOG010000125">
    <property type="protein sequence ID" value="MBR7836111.1"/>
    <property type="molecule type" value="Genomic_DNA"/>
</dbReference>
<dbReference type="CDD" id="cd03255">
    <property type="entry name" value="ABC_MJ0796_LolCDE_FtsE"/>
    <property type="match status" value="1"/>
</dbReference>
<gene>
    <name evidence="6" type="ORF">KDL01_22735</name>
</gene>
<feature type="region of interest" description="Disordered" evidence="4">
    <location>
        <begin position="223"/>
        <end position="254"/>
    </location>
</feature>
<evidence type="ECO:0000313" key="6">
    <source>
        <dbReference type="EMBL" id="MBR7836111.1"/>
    </source>
</evidence>
<feature type="compositionally biased region" description="Low complexity" evidence="4">
    <location>
        <begin position="225"/>
        <end position="254"/>
    </location>
</feature>
<dbReference type="PANTHER" id="PTHR24220">
    <property type="entry name" value="IMPORT ATP-BINDING PROTEIN"/>
    <property type="match status" value="1"/>
</dbReference>
<evidence type="ECO:0000313" key="7">
    <source>
        <dbReference type="Proteomes" id="UP000675781"/>
    </source>
</evidence>
<dbReference type="SUPFAM" id="SSF52540">
    <property type="entry name" value="P-loop containing nucleoside triphosphate hydrolases"/>
    <property type="match status" value="1"/>
</dbReference>
<dbReference type="PANTHER" id="PTHR24220:SF685">
    <property type="entry name" value="ABC TRANSPORTER RELATED"/>
    <property type="match status" value="1"/>
</dbReference>
<dbReference type="Gene3D" id="3.40.50.300">
    <property type="entry name" value="P-loop containing nucleotide triphosphate hydrolases"/>
    <property type="match status" value="1"/>
</dbReference>
<dbReference type="PROSITE" id="PS00211">
    <property type="entry name" value="ABC_TRANSPORTER_1"/>
    <property type="match status" value="1"/>
</dbReference>
<evidence type="ECO:0000259" key="5">
    <source>
        <dbReference type="PROSITE" id="PS50893"/>
    </source>
</evidence>